<keyword evidence="2" id="KW-1185">Reference proteome</keyword>
<sequence>MSGVGFLATVKTFTPGGRRRRRCEKQQKVLELPPGYGMQPDVVPSWDTAPPITPPAAFLPPGYKKGFPVQAYFKLCIFERENLLENRSTLHNDITTTNKALNSLIVIAKNSSIGACTIPASQMNLSDGSWIKVQVPIDHFGIIQKVQVERNTRIVALYLNKSSLSLPRLNYFRFRNCLRVT</sequence>
<accession>A0A195EWJ5</accession>
<protein>
    <submittedName>
        <fullName evidence="1">Uncharacterized protein</fullName>
    </submittedName>
</protein>
<proteinExistence type="predicted"/>
<evidence type="ECO:0000313" key="1">
    <source>
        <dbReference type="EMBL" id="KYN32521.1"/>
    </source>
</evidence>
<gene>
    <name evidence="1" type="ORF">ALC56_13379</name>
</gene>
<name>A0A195EWJ5_9HYME</name>
<dbReference type="Proteomes" id="UP000078541">
    <property type="component" value="Unassembled WGS sequence"/>
</dbReference>
<dbReference type="EMBL" id="KQ981953">
    <property type="protein sequence ID" value="KYN32521.1"/>
    <property type="molecule type" value="Genomic_DNA"/>
</dbReference>
<organism evidence="1 2">
    <name type="scientific">Trachymyrmex septentrionalis</name>
    <dbReference type="NCBI Taxonomy" id="34720"/>
    <lineage>
        <taxon>Eukaryota</taxon>
        <taxon>Metazoa</taxon>
        <taxon>Ecdysozoa</taxon>
        <taxon>Arthropoda</taxon>
        <taxon>Hexapoda</taxon>
        <taxon>Insecta</taxon>
        <taxon>Pterygota</taxon>
        <taxon>Neoptera</taxon>
        <taxon>Endopterygota</taxon>
        <taxon>Hymenoptera</taxon>
        <taxon>Apocrita</taxon>
        <taxon>Aculeata</taxon>
        <taxon>Formicoidea</taxon>
        <taxon>Formicidae</taxon>
        <taxon>Myrmicinae</taxon>
        <taxon>Trachymyrmex</taxon>
    </lineage>
</organism>
<reference evidence="1 2" key="1">
    <citation type="submission" date="2016-03" db="EMBL/GenBank/DDBJ databases">
        <title>Trachymyrmex septentrionalis WGS genome.</title>
        <authorList>
            <person name="Nygaard S."/>
            <person name="Hu H."/>
            <person name="Boomsma J."/>
            <person name="Zhang G."/>
        </authorList>
    </citation>
    <scope>NUCLEOTIDE SEQUENCE [LARGE SCALE GENOMIC DNA]</scope>
    <source>
        <strain evidence="1">Tsep2-gDNA-1</strain>
        <tissue evidence="1">Whole body</tissue>
    </source>
</reference>
<dbReference type="AlphaFoldDB" id="A0A195EWJ5"/>
<evidence type="ECO:0000313" key="2">
    <source>
        <dbReference type="Proteomes" id="UP000078541"/>
    </source>
</evidence>